<dbReference type="SUPFAM" id="SSF63446">
    <property type="entry name" value="Type I dockerin domain"/>
    <property type="match status" value="1"/>
</dbReference>
<dbReference type="Gene3D" id="1.10.1330.10">
    <property type="entry name" value="Dockerin domain"/>
    <property type="match status" value="1"/>
</dbReference>
<accession>A0A4Y6RCW0</accession>
<organism evidence="1 2">
    <name type="scientific">Janthinobacterium tructae</name>
    <dbReference type="NCBI Taxonomy" id="2590869"/>
    <lineage>
        <taxon>Bacteria</taxon>
        <taxon>Pseudomonadati</taxon>
        <taxon>Pseudomonadota</taxon>
        <taxon>Betaproteobacteria</taxon>
        <taxon>Burkholderiales</taxon>
        <taxon>Oxalobacteraceae</taxon>
        <taxon>Janthinobacterium</taxon>
    </lineage>
</organism>
<evidence type="ECO:0000313" key="1">
    <source>
        <dbReference type="EMBL" id="QDG70155.1"/>
    </source>
</evidence>
<dbReference type="KEGG" id="jas:FJQ89_06790"/>
<dbReference type="InterPro" id="IPR036439">
    <property type="entry name" value="Dockerin_dom_sf"/>
</dbReference>
<name>A0A4Y6RCW0_9BURK</name>
<dbReference type="RefSeq" id="WP_141169587.1">
    <property type="nucleotide sequence ID" value="NZ_CP041185.1"/>
</dbReference>
<reference evidence="1 2" key="1">
    <citation type="submission" date="2019-06" db="EMBL/GenBank/DDBJ databases">
        <title>Complete genome sequence of Janthinobacterium sp. SNU WT3 isolated from diseased rainbow trout.</title>
        <authorList>
            <person name="Oh W.T."/>
            <person name="Park S.C."/>
        </authorList>
    </citation>
    <scope>NUCLEOTIDE SEQUENCE [LARGE SCALE GENOMIC DNA]</scope>
    <source>
        <strain evidence="1 2">SNU WT3</strain>
    </source>
</reference>
<dbReference type="AlphaFoldDB" id="A0A4Y6RCW0"/>
<dbReference type="InterPro" id="IPR002105">
    <property type="entry name" value="Dockerin_1_rpt"/>
</dbReference>
<dbReference type="NCBIfam" id="NF041940">
    <property type="entry name" value="choice_anch_X"/>
    <property type="match status" value="1"/>
</dbReference>
<dbReference type="Proteomes" id="UP000316665">
    <property type="component" value="Chromosome"/>
</dbReference>
<dbReference type="Pfam" id="PF00404">
    <property type="entry name" value="Dockerin_1"/>
    <property type="match status" value="1"/>
</dbReference>
<dbReference type="CDD" id="cd14254">
    <property type="entry name" value="Dockerin_II"/>
    <property type="match status" value="1"/>
</dbReference>
<dbReference type="GO" id="GO:0000272">
    <property type="term" value="P:polysaccharide catabolic process"/>
    <property type="evidence" value="ECO:0007669"/>
    <property type="project" value="InterPro"/>
</dbReference>
<dbReference type="OrthoDB" id="9147784at2"/>
<dbReference type="EMBL" id="CP041185">
    <property type="protein sequence ID" value="QDG70155.1"/>
    <property type="molecule type" value="Genomic_DNA"/>
</dbReference>
<dbReference type="GO" id="GO:0004553">
    <property type="term" value="F:hydrolase activity, hydrolyzing O-glycosyl compounds"/>
    <property type="evidence" value="ECO:0007669"/>
    <property type="project" value="InterPro"/>
</dbReference>
<sequence>MKTIIQALVHAMRCRTGTWHLWGVSFLLAASMSLSYAQNVPVALNLPTSVSGDIVPGMTALDLPFVVQGADGLALDVIVPVNGARMSLIDPTGAAVLVPNDSRLTYHPGSQLTPPLPGGVFTLAELPAPSNGTWILRLTFPAAHNRTVAMATVRARSRYQVGIAIERTTLLAGEDVAIGMIALDNGTPIRGLLSSISVGQGTPGQAIAAHDNGQQPDGLADDGVYTIDYTFATAGTYDILGSVEIQTPEGPIQRTAVSQVRVINPLLSAGSSAFNVVRSAGNCVSGLQVSQNFNVLEAATYATLIRLRAPNGKTIDIRKSRLLPLGAASVTALFDAKTIRQTLASDGPYSVALIESLRVGASELTLGFRKRDAGIFNVTLEDLCTEPIVLQQQLTMTPVIEQGYIASFDVAFPIQVSSPGFYQISFKVVGQHGEDIALFNASRSLAAGVNTVVVNIRSEKFLAVDGPYRALSLVVVGGGNSARLTSIGTSDTYSRWQFLPSKNGDLNNDGSVDGADMALVTQYRGLRAAIPGDRRDINRDGIIDIRDARALQTLR</sequence>
<keyword evidence="2" id="KW-1185">Reference proteome</keyword>
<evidence type="ECO:0008006" key="3">
    <source>
        <dbReference type="Google" id="ProtNLM"/>
    </source>
</evidence>
<proteinExistence type="predicted"/>
<dbReference type="InterPro" id="IPR018247">
    <property type="entry name" value="EF_Hand_1_Ca_BS"/>
</dbReference>
<protein>
    <recommendedName>
        <fullName evidence="3">Dockerin domain-containing protein</fullName>
    </recommendedName>
</protein>
<evidence type="ECO:0000313" key="2">
    <source>
        <dbReference type="Proteomes" id="UP000316665"/>
    </source>
</evidence>
<gene>
    <name evidence="1" type="ORF">FJQ89_06790</name>
</gene>
<dbReference type="PROSITE" id="PS00018">
    <property type="entry name" value="EF_HAND_1"/>
    <property type="match status" value="1"/>
</dbReference>